<protein>
    <submittedName>
        <fullName evidence="1">Uncharacterized protein</fullName>
    </submittedName>
</protein>
<dbReference type="EMBL" id="VSSQ01022440">
    <property type="protein sequence ID" value="MPM68755.1"/>
    <property type="molecule type" value="Genomic_DNA"/>
</dbReference>
<evidence type="ECO:0000313" key="1">
    <source>
        <dbReference type="EMBL" id="MPM68755.1"/>
    </source>
</evidence>
<proteinExistence type="predicted"/>
<comment type="caution">
    <text evidence="1">The sequence shown here is derived from an EMBL/GenBank/DDBJ whole genome shotgun (WGS) entry which is preliminary data.</text>
</comment>
<accession>A0A645BTV2</accession>
<organism evidence="1">
    <name type="scientific">bioreactor metagenome</name>
    <dbReference type="NCBI Taxonomy" id="1076179"/>
    <lineage>
        <taxon>unclassified sequences</taxon>
        <taxon>metagenomes</taxon>
        <taxon>ecological metagenomes</taxon>
    </lineage>
</organism>
<reference evidence="1" key="1">
    <citation type="submission" date="2019-08" db="EMBL/GenBank/DDBJ databases">
        <authorList>
            <person name="Kucharzyk K."/>
            <person name="Murdoch R.W."/>
            <person name="Higgins S."/>
            <person name="Loffler F."/>
        </authorList>
    </citation>
    <scope>NUCLEOTIDE SEQUENCE</scope>
</reference>
<gene>
    <name evidence="1" type="ORF">SDC9_115689</name>
</gene>
<dbReference type="AlphaFoldDB" id="A0A645BTV2"/>
<name>A0A645BTV2_9ZZZZ</name>
<sequence length="173" mass="20105">MRFLHRVAHGDVALVLHGFHVDIMRFVIFLRFQRRQGHAAAGKRAFTHGADDVSADRADIESTFEHIAAAVAVEHALPRKQFRNRNAKRFAERFEQADIRQTPARLPFGNRLVADLQKLRELLLRISFFLTERFYRGSGDIVRHVESSYFFLMKGAYHLCFLPATYAPWSCFR</sequence>